<proteinExistence type="predicted"/>
<evidence type="ECO:0000259" key="5">
    <source>
        <dbReference type="PROSITE" id="PS51192"/>
    </source>
</evidence>
<comment type="caution">
    <text evidence="7">The sequence shown here is derived from an EMBL/GenBank/DDBJ whole genome shotgun (WGS) entry which is preliminary data.</text>
</comment>
<keyword evidence="8" id="KW-1185">Reference proteome</keyword>
<keyword evidence="3" id="KW-0347">Helicase</keyword>
<dbReference type="PANTHER" id="PTHR47961:SF4">
    <property type="entry name" value="ACTIVATING SIGNAL COINTEGRATOR 1 COMPLEX SUBUNIT 3"/>
    <property type="match status" value="1"/>
</dbReference>
<dbReference type="PANTHER" id="PTHR47961">
    <property type="entry name" value="DNA POLYMERASE THETA, PUTATIVE (AFU_ORTHOLOGUE AFUA_1G05260)-RELATED"/>
    <property type="match status" value="1"/>
</dbReference>
<reference evidence="7" key="1">
    <citation type="submission" date="2021-03" db="EMBL/GenBank/DDBJ databases">
        <title>Whole genome shotgun sequence of Actinoplanes auranticolor NBRC 12245.</title>
        <authorList>
            <person name="Komaki H."/>
            <person name="Tamura T."/>
        </authorList>
    </citation>
    <scope>NUCLEOTIDE SEQUENCE</scope>
    <source>
        <strain evidence="7">NBRC 12245</strain>
    </source>
</reference>
<dbReference type="InterPro" id="IPR014001">
    <property type="entry name" value="Helicase_ATP-bd"/>
</dbReference>
<dbReference type="SMART" id="SM00490">
    <property type="entry name" value="HELICc"/>
    <property type="match status" value="1"/>
</dbReference>
<dbReference type="Pfam" id="PF00270">
    <property type="entry name" value="DEAD"/>
    <property type="match status" value="1"/>
</dbReference>
<dbReference type="SMART" id="SM00487">
    <property type="entry name" value="DEXDc"/>
    <property type="match status" value="1"/>
</dbReference>
<dbReference type="EMBL" id="BOQL01000067">
    <property type="protein sequence ID" value="GIM77630.1"/>
    <property type="molecule type" value="Genomic_DNA"/>
</dbReference>
<evidence type="ECO:0000313" key="8">
    <source>
        <dbReference type="Proteomes" id="UP000681340"/>
    </source>
</evidence>
<keyword evidence="4" id="KW-0067">ATP-binding</keyword>
<evidence type="ECO:0000256" key="3">
    <source>
        <dbReference type="ARBA" id="ARBA00022806"/>
    </source>
</evidence>
<keyword evidence="2" id="KW-0378">Hydrolase</keyword>
<dbReference type="AlphaFoldDB" id="A0A919SSN1"/>
<evidence type="ECO:0008006" key="9">
    <source>
        <dbReference type="Google" id="ProtNLM"/>
    </source>
</evidence>
<feature type="domain" description="Helicase ATP-binding" evidence="5">
    <location>
        <begin position="307"/>
        <end position="478"/>
    </location>
</feature>
<dbReference type="Proteomes" id="UP000681340">
    <property type="component" value="Unassembled WGS sequence"/>
</dbReference>
<feature type="domain" description="Helicase C-terminal" evidence="6">
    <location>
        <begin position="586"/>
        <end position="779"/>
    </location>
</feature>
<evidence type="ECO:0000256" key="2">
    <source>
        <dbReference type="ARBA" id="ARBA00022801"/>
    </source>
</evidence>
<dbReference type="RefSeq" id="WP_212993520.1">
    <property type="nucleotide sequence ID" value="NZ_BAABEA010000045.1"/>
</dbReference>
<evidence type="ECO:0000256" key="1">
    <source>
        <dbReference type="ARBA" id="ARBA00022741"/>
    </source>
</evidence>
<accession>A0A919SSN1</accession>
<dbReference type="InterPro" id="IPR050474">
    <property type="entry name" value="Hel308_SKI2-like"/>
</dbReference>
<dbReference type="InterPro" id="IPR001650">
    <property type="entry name" value="Helicase_C-like"/>
</dbReference>
<evidence type="ECO:0000256" key="4">
    <source>
        <dbReference type="ARBA" id="ARBA00022840"/>
    </source>
</evidence>
<dbReference type="PROSITE" id="PS51194">
    <property type="entry name" value="HELICASE_CTER"/>
    <property type="match status" value="1"/>
</dbReference>
<keyword evidence="1" id="KW-0547">Nucleotide-binding</keyword>
<organism evidence="7 8">
    <name type="scientific">Actinoplanes auranticolor</name>
    <dbReference type="NCBI Taxonomy" id="47988"/>
    <lineage>
        <taxon>Bacteria</taxon>
        <taxon>Bacillati</taxon>
        <taxon>Actinomycetota</taxon>
        <taxon>Actinomycetes</taxon>
        <taxon>Micromonosporales</taxon>
        <taxon>Micromonosporaceae</taxon>
        <taxon>Actinoplanes</taxon>
    </lineage>
</organism>
<dbReference type="InterPro" id="IPR027417">
    <property type="entry name" value="P-loop_NTPase"/>
</dbReference>
<evidence type="ECO:0000259" key="6">
    <source>
        <dbReference type="PROSITE" id="PS51194"/>
    </source>
</evidence>
<dbReference type="GO" id="GO:0004386">
    <property type="term" value="F:helicase activity"/>
    <property type="evidence" value="ECO:0007669"/>
    <property type="project" value="UniProtKB-KW"/>
</dbReference>
<dbReference type="InterPro" id="IPR011545">
    <property type="entry name" value="DEAD/DEAH_box_helicase_dom"/>
</dbReference>
<sequence>MFNRGINTLLAALPALGDLTVDQIRRILTTAWLETARPRLGADQPTTASAQTLRRLATALELHAILPQNAERLMVRACAFVAAEALTITHDLPATNGSSEQHATNGDARFWLFGTERTFERVEASLLYLIAGYDANAALTVSGIVAEDLGDDSLEGPIASWATQRIVGLCRLTAAPEVAAPTLNRPELPTRVVVRHELWRRVGVHVADHLDWLMFRSGADPGAGSALRALAERLENRDQLPARPAAHPDLYHLLLLLAAACDETGSRALRAVPPPLQDTGDRFVSYQRDRAATRPLLWPAAQEYAEKTLPGPETHAVVAVPTNSGKSSVAELAISQALCRGWVLYLAPTNALVGQIRRQTSEVFGRDTVREFIGGAEYTQLSGESLEQIEDRQILVMTPEKCSLALRQNPGAFENLALCVFDEAHLIGDHNGRGVIAELVIAEILHRARKTRLLLMSALIANPAELASWLSRATEVTAVVINEPWRPTRTLRAIAGIDKERGNITAKAAYQQLQALPPHRKRQKFDAPVALLAGLQGAWSSQTVDDYAIVQTDIEVPVAVARNAKWDPAGYCTPATAAIVRRLGKRGDKILAFLPRSKHDSFLAAEMTQFDDVSSDSAVEALLHLADLELGVPSALRAHLSRGVAVHTSALIREEQRASEIAFERGIAVAMYATGTMAQGLNLPATAVVIGGTEIGYDNVSTAQQRQDQTRAQLLNAIGRAGRAHVAPRSMAIVVPNRALVLSSSADAQKAVRSARFLQDEDASSELSSALDGLIRDALSGSLTADDMRAAEHTAFSFLAFEEGDADDTQQVIGKTWAVYRARAHQRAAEITNTIASTGYSFIEAADAPAWVASAAHQSGVALPETATLYRDLRAYLENTSAPDTILGWADLTLDLLEQLPPPQLRRILPDVPYGTATKLSNIYDPGAARTPAWSAYRAALRAWMSGEPIIAVAEHIHRKTVAGNAKRGQQDPLPRAITVTADAFRFGLPMIAGALAAIIVLGQEYEPSGPWALQAEAARTLNLLPLAVRSGADTPESLAWIRAGVLTRVAAHVLDDLLPAPAGQPDDELRRWAHGRLRELYEDALPGLATPKQVTMIVALRVVRESR</sequence>
<dbReference type="Gene3D" id="3.40.50.300">
    <property type="entry name" value="P-loop containing nucleotide triphosphate hydrolases"/>
    <property type="match status" value="2"/>
</dbReference>
<dbReference type="GO" id="GO:0003676">
    <property type="term" value="F:nucleic acid binding"/>
    <property type="evidence" value="ECO:0007669"/>
    <property type="project" value="InterPro"/>
</dbReference>
<dbReference type="PROSITE" id="PS51192">
    <property type="entry name" value="HELICASE_ATP_BIND_1"/>
    <property type="match status" value="1"/>
</dbReference>
<gene>
    <name evidence="7" type="ORF">Aau02nite_76910</name>
</gene>
<dbReference type="GO" id="GO:0005524">
    <property type="term" value="F:ATP binding"/>
    <property type="evidence" value="ECO:0007669"/>
    <property type="project" value="UniProtKB-KW"/>
</dbReference>
<protein>
    <recommendedName>
        <fullName evidence="9">DEAD/DEAH box helicase</fullName>
    </recommendedName>
</protein>
<evidence type="ECO:0000313" key="7">
    <source>
        <dbReference type="EMBL" id="GIM77630.1"/>
    </source>
</evidence>
<dbReference type="GO" id="GO:0016787">
    <property type="term" value="F:hydrolase activity"/>
    <property type="evidence" value="ECO:0007669"/>
    <property type="project" value="UniProtKB-KW"/>
</dbReference>
<name>A0A919SSN1_9ACTN</name>
<dbReference type="SUPFAM" id="SSF52540">
    <property type="entry name" value="P-loop containing nucleoside triphosphate hydrolases"/>
    <property type="match status" value="1"/>
</dbReference>